<dbReference type="PANTHER" id="PTHR13308">
    <property type="entry name" value="NEDD4-BINDING PROTEIN 2-LIKE 1"/>
    <property type="match status" value="1"/>
</dbReference>
<proteinExistence type="predicted"/>
<evidence type="ECO:0000313" key="3">
    <source>
        <dbReference type="Proteomes" id="UP001244341"/>
    </source>
</evidence>
<dbReference type="Proteomes" id="UP001244341">
    <property type="component" value="Chromosome 4b"/>
</dbReference>
<name>A0ABY8TWN7_TETOB</name>
<feature type="compositionally biased region" description="Low complexity" evidence="1">
    <location>
        <begin position="1"/>
        <end position="24"/>
    </location>
</feature>
<protein>
    <submittedName>
        <fullName evidence="2">Uncharacterized protein</fullName>
    </submittedName>
</protein>
<gene>
    <name evidence="2" type="ORF">OEZ85_007116</name>
</gene>
<dbReference type="EMBL" id="CP126211">
    <property type="protein sequence ID" value="WIA13545.1"/>
    <property type="molecule type" value="Genomic_DNA"/>
</dbReference>
<keyword evidence="3" id="KW-1185">Reference proteome</keyword>
<organism evidence="2 3">
    <name type="scientific">Tetradesmus obliquus</name>
    <name type="common">Green alga</name>
    <name type="synonym">Acutodesmus obliquus</name>
    <dbReference type="NCBI Taxonomy" id="3088"/>
    <lineage>
        <taxon>Eukaryota</taxon>
        <taxon>Viridiplantae</taxon>
        <taxon>Chlorophyta</taxon>
        <taxon>core chlorophytes</taxon>
        <taxon>Chlorophyceae</taxon>
        <taxon>CS clade</taxon>
        <taxon>Sphaeropleales</taxon>
        <taxon>Scenedesmaceae</taxon>
        <taxon>Tetradesmus</taxon>
    </lineage>
</organism>
<reference evidence="2 3" key="1">
    <citation type="submission" date="2023-05" db="EMBL/GenBank/DDBJ databases">
        <title>A 100% complete, gapless, phased diploid assembly of the Scenedesmus obliquus UTEX 3031 genome.</title>
        <authorList>
            <person name="Biondi T.C."/>
            <person name="Hanschen E.R."/>
            <person name="Kwon T."/>
            <person name="Eng W."/>
            <person name="Kruse C.P.S."/>
            <person name="Koehler S.I."/>
            <person name="Kunde Y."/>
            <person name="Gleasner C.D."/>
            <person name="You Mak K.T."/>
            <person name="Polle J."/>
            <person name="Hovde B.T."/>
            <person name="Starkenburg S.R."/>
        </authorList>
    </citation>
    <scope>NUCLEOTIDE SEQUENCE [LARGE SCALE GENOMIC DNA]</scope>
    <source>
        <strain evidence="2 3">DOE0152z</strain>
    </source>
</reference>
<dbReference type="PANTHER" id="PTHR13308:SF40">
    <property type="entry name" value="NEDD4-BINDING PROTEIN 2-LIKE 1"/>
    <property type="match status" value="1"/>
</dbReference>
<feature type="compositionally biased region" description="Low complexity" evidence="1">
    <location>
        <begin position="52"/>
        <end position="66"/>
    </location>
</feature>
<dbReference type="Gene3D" id="3.40.50.300">
    <property type="entry name" value="P-loop containing nucleotide triphosphate hydrolases"/>
    <property type="match status" value="1"/>
</dbReference>
<dbReference type="InterPro" id="IPR026302">
    <property type="entry name" value="NEDD4-bd_p2"/>
</dbReference>
<dbReference type="Pfam" id="PF13671">
    <property type="entry name" value="AAA_33"/>
    <property type="match status" value="1"/>
</dbReference>
<feature type="region of interest" description="Disordered" evidence="1">
    <location>
        <begin position="215"/>
        <end position="238"/>
    </location>
</feature>
<dbReference type="InterPro" id="IPR027417">
    <property type="entry name" value="P-loop_NTPase"/>
</dbReference>
<accession>A0ABY8TWN7</accession>
<dbReference type="SUPFAM" id="SSF52540">
    <property type="entry name" value="P-loop containing nucleoside triphosphate hydrolases"/>
    <property type="match status" value="1"/>
</dbReference>
<evidence type="ECO:0000256" key="1">
    <source>
        <dbReference type="SAM" id="MobiDB-lite"/>
    </source>
</evidence>
<evidence type="ECO:0000313" key="2">
    <source>
        <dbReference type="EMBL" id="WIA13545.1"/>
    </source>
</evidence>
<feature type="region of interest" description="Disordered" evidence="1">
    <location>
        <begin position="1"/>
        <end position="66"/>
    </location>
</feature>
<sequence length="238" mass="26090">MAAGKTNKKANNALATKQPALQKAPTKKAAKKTGPGKPAAVKRATPVRLRGTAAATTKAPPKTAPATTPKCVIILRGLPGAGKSTRAEQLAAAARAAGRSAAIHSTDSFFTDPRTGEYRFSFSMLQRNHERNFSAFCSSLQDNIHTVIVDNTNILRQYYERYEEEAEEQGYKVQIEVIGEFSPSAARVYAARNVHGVPYEKVMQMLEQWQEIEEDGGCTDGYDSEDDFSSEDEYSDDY</sequence>